<sequence length="462" mass="53854">MISDDVQRVELDARRRALEEYKLRCQDLRTENSSLKAEKDQHEADALQIISFLRRDAERKDELIDSLKNTIAQQREMFVQQRDEERETAAAERAAAEEEVSKAAAVREKRLQELEEELRDLKEFKERKAVLEEKLEQGEQERQDMEQEHKVALDSMERKFLEEKGRLQKEYKQMLAEMKKTSQEEAVERLDSSTKKILFENRRMAEELRLQVQETDELQKSKRTLEEENKKLRREVQLNEQSVKEYAKQGFRQSKEIKELNAKVKSLERSLSTSVREFEREKGSLAQADRKKIAEAELDSAGLRQLVRLKTKELGHIKRLATVILQKRNEVETFLLDSIETVKAEIHRRRAEEDRVSMRSKGRLPALVAAGRPSNLPTSADEHVDIRDLTWEDRERVLRLLFAKINNSSPFQQMPAHPLSEDDGWMQRATAHQQTPSESPASEEVYALSADAAFFVTQAEQA</sequence>
<dbReference type="InterPro" id="IPR032777">
    <property type="entry name" value="DUF4515"/>
</dbReference>
<feature type="coiled-coil region" evidence="2">
    <location>
        <begin position="11"/>
        <end position="184"/>
    </location>
</feature>
<reference evidence="5 6" key="1">
    <citation type="journal article" date="2024" name="Science">
        <title>Giant polyketide synthase enzymes in the biosynthesis of giant marine polyether toxins.</title>
        <authorList>
            <person name="Fallon T.R."/>
            <person name="Shende V.V."/>
            <person name="Wierzbicki I.H."/>
            <person name="Pendleton A.L."/>
            <person name="Watervoot N.F."/>
            <person name="Auber R.P."/>
            <person name="Gonzalez D.J."/>
            <person name="Wisecaver J.H."/>
            <person name="Moore B.S."/>
        </authorList>
    </citation>
    <scope>NUCLEOTIDE SEQUENCE [LARGE SCALE GENOMIC DNA]</scope>
    <source>
        <strain evidence="5 6">12B1</strain>
    </source>
</reference>
<dbReference type="EMBL" id="JBGBPQ010000012">
    <property type="protein sequence ID" value="KAL1514805.1"/>
    <property type="molecule type" value="Genomic_DNA"/>
</dbReference>
<dbReference type="PANTHER" id="PTHR14845:SF0">
    <property type="entry name" value="DUF4515 DOMAIN-CONTAINING PROTEIN"/>
    <property type="match status" value="1"/>
</dbReference>
<evidence type="ECO:0000256" key="1">
    <source>
        <dbReference type="ARBA" id="ARBA00023054"/>
    </source>
</evidence>
<protein>
    <recommendedName>
        <fullName evidence="4">DUF4515 domain-containing protein</fullName>
    </recommendedName>
</protein>
<feature type="coiled-coil region" evidence="2">
    <location>
        <begin position="208"/>
        <end position="277"/>
    </location>
</feature>
<name>A0AB34J7U4_PRYPA</name>
<feature type="region of interest" description="Disordered" evidence="3">
    <location>
        <begin position="411"/>
        <end position="443"/>
    </location>
</feature>
<dbReference type="Proteomes" id="UP001515480">
    <property type="component" value="Unassembled WGS sequence"/>
</dbReference>
<dbReference type="Pfam" id="PF14988">
    <property type="entry name" value="DUF4515"/>
    <property type="match status" value="1"/>
</dbReference>
<organism evidence="5 6">
    <name type="scientific">Prymnesium parvum</name>
    <name type="common">Toxic golden alga</name>
    <dbReference type="NCBI Taxonomy" id="97485"/>
    <lineage>
        <taxon>Eukaryota</taxon>
        <taxon>Haptista</taxon>
        <taxon>Haptophyta</taxon>
        <taxon>Prymnesiophyceae</taxon>
        <taxon>Prymnesiales</taxon>
        <taxon>Prymnesiaceae</taxon>
        <taxon>Prymnesium</taxon>
    </lineage>
</organism>
<proteinExistence type="predicted"/>
<evidence type="ECO:0000256" key="3">
    <source>
        <dbReference type="SAM" id="MobiDB-lite"/>
    </source>
</evidence>
<feature type="domain" description="DUF4515" evidence="4">
    <location>
        <begin position="49"/>
        <end position="240"/>
    </location>
</feature>
<evidence type="ECO:0000313" key="6">
    <source>
        <dbReference type="Proteomes" id="UP001515480"/>
    </source>
</evidence>
<keyword evidence="6" id="KW-1185">Reference proteome</keyword>
<evidence type="ECO:0000259" key="4">
    <source>
        <dbReference type="Pfam" id="PF14988"/>
    </source>
</evidence>
<accession>A0AB34J7U4</accession>
<dbReference type="PANTHER" id="PTHR14845">
    <property type="entry name" value="COILED-COIL DOMAIN-CONTAINING 166"/>
    <property type="match status" value="1"/>
</dbReference>
<dbReference type="AlphaFoldDB" id="A0AB34J7U4"/>
<feature type="compositionally biased region" description="Polar residues" evidence="3">
    <location>
        <begin position="430"/>
        <end position="440"/>
    </location>
</feature>
<evidence type="ECO:0000313" key="5">
    <source>
        <dbReference type="EMBL" id="KAL1514805.1"/>
    </source>
</evidence>
<comment type="caution">
    <text evidence="5">The sequence shown here is derived from an EMBL/GenBank/DDBJ whole genome shotgun (WGS) entry which is preliminary data.</text>
</comment>
<keyword evidence="1 2" id="KW-0175">Coiled coil</keyword>
<evidence type="ECO:0000256" key="2">
    <source>
        <dbReference type="SAM" id="Coils"/>
    </source>
</evidence>
<gene>
    <name evidence="5" type="ORF">AB1Y20_003891</name>
</gene>